<evidence type="ECO:0000313" key="8">
    <source>
        <dbReference type="EMBL" id="KAG7581853.1"/>
    </source>
</evidence>
<feature type="domain" description="Glycosyl hydrolase family 32 N-terminal" evidence="6">
    <location>
        <begin position="47"/>
        <end position="369"/>
    </location>
</feature>
<reference evidence="8 9" key="1">
    <citation type="submission" date="2020-12" db="EMBL/GenBank/DDBJ databases">
        <title>Concerted genomic and epigenomic changes stabilize Arabidopsis allopolyploids.</title>
        <authorList>
            <person name="Chen Z."/>
        </authorList>
    </citation>
    <scope>NUCLEOTIDE SEQUENCE [LARGE SCALE GENOMIC DNA]</scope>
    <source>
        <strain evidence="8">As9502</strain>
        <tissue evidence="8">Leaf</tissue>
    </source>
</reference>
<evidence type="ECO:0000256" key="2">
    <source>
        <dbReference type="ARBA" id="ARBA00022801"/>
    </source>
</evidence>
<evidence type="ECO:0000256" key="1">
    <source>
        <dbReference type="ARBA" id="ARBA00009902"/>
    </source>
</evidence>
<dbReference type="EMBL" id="JAEFBJ010000008">
    <property type="protein sequence ID" value="KAG7581853.1"/>
    <property type="molecule type" value="Genomic_DNA"/>
</dbReference>
<evidence type="ECO:0000256" key="4">
    <source>
        <dbReference type="RuleBase" id="RU362110"/>
    </source>
</evidence>
<keyword evidence="9" id="KW-1185">Reference proteome</keyword>
<evidence type="ECO:0000259" key="7">
    <source>
        <dbReference type="Pfam" id="PF08244"/>
    </source>
</evidence>
<comment type="similarity">
    <text evidence="1 4">Belongs to the glycosyl hydrolase 32 family.</text>
</comment>
<protein>
    <submittedName>
        <fullName evidence="8">Glycosyl hydrolase family 32 N-terminal</fullName>
    </submittedName>
</protein>
<dbReference type="InterPro" id="IPR013189">
    <property type="entry name" value="Glyco_hydro_32_C"/>
</dbReference>
<dbReference type="GO" id="GO:0004553">
    <property type="term" value="F:hydrolase activity, hydrolyzing O-glycosyl compounds"/>
    <property type="evidence" value="ECO:0007669"/>
    <property type="project" value="InterPro"/>
</dbReference>
<feature type="domain" description="Glycosyl hydrolase family 32 C-terminal" evidence="7">
    <location>
        <begin position="372"/>
        <end position="572"/>
    </location>
</feature>
<organism evidence="8 9">
    <name type="scientific">Arabidopsis suecica</name>
    <name type="common">Swedish thale-cress</name>
    <name type="synonym">Cardaminopsis suecica</name>
    <dbReference type="NCBI Taxonomy" id="45249"/>
    <lineage>
        <taxon>Eukaryota</taxon>
        <taxon>Viridiplantae</taxon>
        <taxon>Streptophyta</taxon>
        <taxon>Embryophyta</taxon>
        <taxon>Tracheophyta</taxon>
        <taxon>Spermatophyta</taxon>
        <taxon>Magnoliopsida</taxon>
        <taxon>eudicotyledons</taxon>
        <taxon>Gunneridae</taxon>
        <taxon>Pentapetalae</taxon>
        <taxon>rosids</taxon>
        <taxon>malvids</taxon>
        <taxon>Brassicales</taxon>
        <taxon>Brassicaceae</taxon>
        <taxon>Camelineae</taxon>
        <taxon>Arabidopsis</taxon>
    </lineage>
</organism>
<dbReference type="FunFam" id="2.60.120.560:FF:000002">
    <property type="entry name" value="Beta-fructofuranosidase, insoluble isoenzyme CWINV1"/>
    <property type="match status" value="1"/>
</dbReference>
<dbReference type="CDD" id="cd18624">
    <property type="entry name" value="GH32_Fruct1-like"/>
    <property type="match status" value="1"/>
</dbReference>
<dbReference type="SMART" id="SM00640">
    <property type="entry name" value="Glyco_32"/>
    <property type="match status" value="1"/>
</dbReference>
<dbReference type="Pfam" id="PF08244">
    <property type="entry name" value="Glyco_hydro_32C"/>
    <property type="match status" value="1"/>
</dbReference>
<dbReference type="InterPro" id="IPR001362">
    <property type="entry name" value="Glyco_hydro_32"/>
</dbReference>
<comment type="caution">
    <text evidence="8">The sequence shown here is derived from an EMBL/GenBank/DDBJ whole genome shotgun (WGS) entry which is preliminary data.</text>
</comment>
<accession>A0A8T2B6U6</accession>
<sequence>MANIVWCNIAVFLLVLLFLADNTIVVLDALHNVPNNIKNQPYRTGYHFQPPKNWMNDPNGPMIYKGIYHLFYQWNQNGAVMDVNEIVWGHATSTDLINWITLSPAIKPSRPSDINGCWSGSATILTNGKPVILYTGNDRYNRQVQNLAKPKNLTDPYLRQWTKSPENPLVTPNAANHINSTAFRDPTTAWLGRDKRWRITTGSQEGRRGLAILHTSRDFVRWKQSPKPLHYHDGTGIWECPDFFPVSRTDSRGLDTSSSAGPMIKHVLKVSLTDTFRDYYTIGTYDEVRDVYVPDKGFVQDETAPRYDYGKFYASKTFYDSVNQRRILWGWVNESSPEKDNIKKGWAGLQAIPREVWLDKSGKRLVQWPVKEIERLRTTQVKWENKVLKGGGSVIEVHGVIRASQADVEVFFKVSGLDLEKADVIEPGWTDPQLICSQKNASFVNSGLGPFGLMVLASKNMEEYTSVNFRIFRARGKSKEHVVVMCSDQSRSSLEKGNDKTTYGAFVDISPYQPISLRTLIDKSIVESFGGKGKTCITSRVYPKLATGERTHLFAFNKGSQNVDILSLSAWSMKSSL</sequence>
<dbReference type="GO" id="GO:0005975">
    <property type="term" value="P:carbohydrate metabolic process"/>
    <property type="evidence" value="ECO:0007669"/>
    <property type="project" value="InterPro"/>
</dbReference>
<dbReference type="PROSITE" id="PS00609">
    <property type="entry name" value="GLYCOSYL_HYDROL_F32"/>
    <property type="match status" value="1"/>
</dbReference>
<dbReference type="PANTHER" id="PTHR31953">
    <property type="entry name" value="BETA-FRUCTOFURANOSIDASE, INSOLUBLE ISOENZYME CWINV1-RELATED"/>
    <property type="match status" value="1"/>
</dbReference>
<evidence type="ECO:0000256" key="5">
    <source>
        <dbReference type="SAM" id="SignalP"/>
    </source>
</evidence>
<dbReference type="Proteomes" id="UP000694251">
    <property type="component" value="Chromosome 8"/>
</dbReference>
<proteinExistence type="inferred from homology"/>
<feature type="signal peptide" evidence="5">
    <location>
        <begin position="1"/>
        <end position="22"/>
    </location>
</feature>
<dbReference type="Pfam" id="PF00251">
    <property type="entry name" value="Glyco_hydro_32N"/>
    <property type="match status" value="1"/>
</dbReference>
<name>A0A8T2B6U6_ARASU</name>
<keyword evidence="2 4" id="KW-0378">Hydrolase</keyword>
<dbReference type="FunFam" id="2.115.10.20:FF:000001">
    <property type="entry name" value="Beta-fructofuranosidase, insoluble isoenzyme CWINV1"/>
    <property type="match status" value="1"/>
</dbReference>
<gene>
    <name evidence="8" type="ORF">ISN44_As08g014870</name>
</gene>
<evidence type="ECO:0000256" key="3">
    <source>
        <dbReference type="ARBA" id="ARBA00023295"/>
    </source>
</evidence>
<keyword evidence="5" id="KW-0732">Signal</keyword>
<dbReference type="InterPro" id="IPR018053">
    <property type="entry name" value="Glyco_hydro_32_AS"/>
</dbReference>
<feature type="chain" id="PRO_5035776342" evidence="5">
    <location>
        <begin position="23"/>
        <end position="577"/>
    </location>
</feature>
<dbReference type="InterPro" id="IPR013148">
    <property type="entry name" value="Glyco_hydro_32_N"/>
</dbReference>
<keyword evidence="3 4" id="KW-0326">Glycosidase</keyword>
<dbReference type="InterPro" id="IPR050551">
    <property type="entry name" value="Fructan_Metab_Enzymes"/>
</dbReference>
<evidence type="ECO:0000259" key="6">
    <source>
        <dbReference type="Pfam" id="PF00251"/>
    </source>
</evidence>
<dbReference type="AlphaFoldDB" id="A0A8T2B6U6"/>
<dbReference type="OrthoDB" id="202537at2759"/>
<evidence type="ECO:0000313" key="9">
    <source>
        <dbReference type="Proteomes" id="UP000694251"/>
    </source>
</evidence>